<proteinExistence type="predicted"/>
<organism evidence="2 3">
    <name type="scientific">Frondihabitans australicus</name>
    <dbReference type="NCBI Taxonomy" id="386892"/>
    <lineage>
        <taxon>Bacteria</taxon>
        <taxon>Bacillati</taxon>
        <taxon>Actinomycetota</taxon>
        <taxon>Actinomycetes</taxon>
        <taxon>Micrococcales</taxon>
        <taxon>Microbacteriaceae</taxon>
        <taxon>Frondihabitans</taxon>
    </lineage>
</organism>
<keyword evidence="1" id="KW-0812">Transmembrane</keyword>
<protein>
    <submittedName>
        <fullName evidence="2">Uncharacterized protein</fullName>
    </submittedName>
</protein>
<name>A0A495IIK0_9MICO</name>
<reference evidence="2 3" key="1">
    <citation type="submission" date="2018-10" db="EMBL/GenBank/DDBJ databases">
        <title>Sequencing the genomes of 1000 actinobacteria strains.</title>
        <authorList>
            <person name="Klenk H.-P."/>
        </authorList>
    </citation>
    <scope>NUCLEOTIDE SEQUENCE [LARGE SCALE GENOMIC DNA]</scope>
    <source>
        <strain evidence="2 3">DSM 17894</strain>
    </source>
</reference>
<keyword evidence="1" id="KW-0472">Membrane</keyword>
<accession>A0A495IIK0</accession>
<dbReference type="Proteomes" id="UP000280008">
    <property type="component" value="Unassembled WGS sequence"/>
</dbReference>
<gene>
    <name evidence="2" type="ORF">C8E83_2258</name>
</gene>
<keyword evidence="3" id="KW-1185">Reference proteome</keyword>
<keyword evidence="1" id="KW-1133">Transmembrane helix</keyword>
<dbReference type="OrthoDB" id="5193366at2"/>
<evidence type="ECO:0000256" key="1">
    <source>
        <dbReference type="SAM" id="Phobius"/>
    </source>
</evidence>
<sequence length="223" mass="22818">MTPPAPTAPLDLPLATTPVVVPRSPIPVDRPLDPRALVEPPWAPPIERIAPRLARLLSRRPLRFADATARLSAYVYGNLVVLAALLALSPSDAVSRRGAIAVLAAGASTFVAHSFADLLAHRVGHGHRSVVHAALHAARTSLPIATSALAPVAALACGDLLGWSDPVSAAIAELLVCSRIGLVGAAAERFRGVPSSRRVVVVGIMIGVAAGMVAVAKTVIAGG</sequence>
<evidence type="ECO:0000313" key="3">
    <source>
        <dbReference type="Proteomes" id="UP000280008"/>
    </source>
</evidence>
<evidence type="ECO:0000313" key="2">
    <source>
        <dbReference type="EMBL" id="RKR75121.1"/>
    </source>
</evidence>
<dbReference type="EMBL" id="RBKS01000001">
    <property type="protein sequence ID" value="RKR75121.1"/>
    <property type="molecule type" value="Genomic_DNA"/>
</dbReference>
<comment type="caution">
    <text evidence="2">The sequence shown here is derived from an EMBL/GenBank/DDBJ whole genome shotgun (WGS) entry which is preliminary data.</text>
</comment>
<dbReference type="AlphaFoldDB" id="A0A495IIK0"/>
<feature type="transmembrane region" description="Helical" evidence="1">
    <location>
        <begin position="67"/>
        <end position="88"/>
    </location>
</feature>
<feature type="transmembrane region" description="Helical" evidence="1">
    <location>
        <begin position="199"/>
        <end position="220"/>
    </location>
</feature>
<feature type="transmembrane region" description="Helical" evidence="1">
    <location>
        <begin position="100"/>
        <end position="120"/>
    </location>
</feature>
<dbReference type="RefSeq" id="WP_121369951.1">
    <property type="nucleotide sequence ID" value="NZ_RBKS01000001.1"/>
</dbReference>